<proteinExistence type="predicted"/>
<comment type="caution">
    <text evidence="3">The sequence shown here is derived from an EMBL/GenBank/DDBJ whole genome shotgun (WGS) entry which is preliminary data.</text>
</comment>
<dbReference type="RefSeq" id="WP_379875546.1">
    <property type="nucleotide sequence ID" value="NZ_JBHUIP010000004.1"/>
</dbReference>
<dbReference type="Gene3D" id="3.10.129.10">
    <property type="entry name" value="Hotdog Thioesterase"/>
    <property type="match status" value="1"/>
</dbReference>
<dbReference type="Pfam" id="PF03061">
    <property type="entry name" value="4HBT"/>
    <property type="match status" value="1"/>
</dbReference>
<sequence length="138" mass="14871">MRDQVPYVGRLGIEIMGWERGKVTLRLPPSEEILRPGGTICGPAMFGLADIAFYGVIMSLIGRVELAVTTDLNMHFLRRPKPVALIGEARCLKMGAKLAIGDMLIWSEGEGPDRAVAHAVGTYALPPDRSAQVLGAES</sequence>
<dbReference type="SUPFAM" id="SSF54637">
    <property type="entry name" value="Thioesterase/thiol ester dehydrase-isomerase"/>
    <property type="match status" value="1"/>
</dbReference>
<dbReference type="NCBIfam" id="TIGR00369">
    <property type="entry name" value="unchar_dom_1"/>
    <property type="match status" value="1"/>
</dbReference>
<dbReference type="EC" id="3.1.2.-" evidence="3"/>
<keyword evidence="1 3" id="KW-0378">Hydrolase</keyword>
<dbReference type="CDD" id="cd03443">
    <property type="entry name" value="PaaI_thioesterase"/>
    <property type="match status" value="1"/>
</dbReference>
<dbReference type="InterPro" id="IPR003736">
    <property type="entry name" value="PAAI_dom"/>
</dbReference>
<gene>
    <name evidence="3" type="ORF">ACFSM5_06790</name>
</gene>
<dbReference type="InterPro" id="IPR029069">
    <property type="entry name" value="HotDog_dom_sf"/>
</dbReference>
<reference evidence="4" key="1">
    <citation type="journal article" date="2019" name="Int. J. Syst. Evol. Microbiol.">
        <title>The Global Catalogue of Microorganisms (GCM) 10K type strain sequencing project: providing services to taxonomists for standard genome sequencing and annotation.</title>
        <authorList>
            <consortium name="The Broad Institute Genomics Platform"/>
            <consortium name="The Broad Institute Genome Sequencing Center for Infectious Disease"/>
            <person name="Wu L."/>
            <person name="Ma J."/>
        </authorList>
    </citation>
    <scope>NUCLEOTIDE SEQUENCE [LARGE SCALE GENOMIC DNA]</scope>
    <source>
        <strain evidence="4">CGMCC 1.19062</strain>
    </source>
</reference>
<organism evidence="3 4">
    <name type="scientific">Lacibacterium aquatile</name>
    <dbReference type="NCBI Taxonomy" id="1168082"/>
    <lineage>
        <taxon>Bacteria</taxon>
        <taxon>Pseudomonadati</taxon>
        <taxon>Pseudomonadota</taxon>
        <taxon>Alphaproteobacteria</taxon>
        <taxon>Rhodospirillales</taxon>
        <taxon>Rhodospirillaceae</taxon>
    </lineage>
</organism>
<protein>
    <submittedName>
        <fullName evidence="3">PaaI family thioesterase</fullName>
        <ecNumber evidence="3">3.1.2.-</ecNumber>
    </submittedName>
</protein>
<accession>A0ABW5DN77</accession>
<evidence type="ECO:0000259" key="2">
    <source>
        <dbReference type="Pfam" id="PF03061"/>
    </source>
</evidence>
<evidence type="ECO:0000313" key="3">
    <source>
        <dbReference type="EMBL" id="MFD2262588.1"/>
    </source>
</evidence>
<evidence type="ECO:0000256" key="1">
    <source>
        <dbReference type="ARBA" id="ARBA00022801"/>
    </source>
</evidence>
<dbReference type="EMBL" id="JBHUIP010000004">
    <property type="protein sequence ID" value="MFD2262588.1"/>
    <property type="molecule type" value="Genomic_DNA"/>
</dbReference>
<keyword evidence="4" id="KW-1185">Reference proteome</keyword>
<name>A0ABW5DN77_9PROT</name>
<dbReference type="InterPro" id="IPR006683">
    <property type="entry name" value="Thioestr_dom"/>
</dbReference>
<dbReference type="GO" id="GO:0016787">
    <property type="term" value="F:hydrolase activity"/>
    <property type="evidence" value="ECO:0007669"/>
    <property type="project" value="UniProtKB-KW"/>
</dbReference>
<feature type="domain" description="Thioesterase" evidence="2">
    <location>
        <begin position="37"/>
        <end position="110"/>
    </location>
</feature>
<evidence type="ECO:0000313" key="4">
    <source>
        <dbReference type="Proteomes" id="UP001597295"/>
    </source>
</evidence>
<dbReference type="Proteomes" id="UP001597295">
    <property type="component" value="Unassembled WGS sequence"/>
</dbReference>